<reference evidence="3" key="1">
    <citation type="submission" date="2020-04" db="EMBL/GenBank/DDBJ databases">
        <authorList>
            <person name="Neveu A P."/>
        </authorList>
    </citation>
    <scope>NUCLEOTIDE SEQUENCE</scope>
    <source>
        <tissue evidence="3">Whole embryo</tissue>
    </source>
</reference>
<protein>
    <submittedName>
        <fullName evidence="3">DEP domain-containing protein 1A-like</fullName>
    </submittedName>
</protein>
<dbReference type="InterPro" id="IPR008936">
    <property type="entry name" value="Rho_GTPase_activation_prot"/>
</dbReference>
<dbReference type="Gene3D" id="1.10.10.10">
    <property type="entry name" value="Winged helix-like DNA-binding domain superfamily/Winged helix DNA-binding domain"/>
    <property type="match status" value="1"/>
</dbReference>
<evidence type="ECO:0000313" key="3">
    <source>
        <dbReference type="EMBL" id="CAB3237387.1"/>
    </source>
</evidence>
<dbReference type="Gene3D" id="1.10.555.10">
    <property type="entry name" value="Rho GTPase activation protein"/>
    <property type="match status" value="1"/>
</dbReference>
<feature type="compositionally biased region" description="Pro residues" evidence="1">
    <location>
        <begin position="146"/>
        <end position="158"/>
    </location>
</feature>
<evidence type="ECO:0000259" key="2">
    <source>
        <dbReference type="PROSITE" id="PS50238"/>
    </source>
</evidence>
<dbReference type="PROSITE" id="PS50238">
    <property type="entry name" value="RHOGAP"/>
    <property type="match status" value="1"/>
</dbReference>
<evidence type="ECO:0000256" key="1">
    <source>
        <dbReference type="SAM" id="MobiDB-lite"/>
    </source>
</evidence>
<dbReference type="Pfam" id="PF00610">
    <property type="entry name" value="DEP"/>
    <property type="match status" value="1"/>
</dbReference>
<feature type="compositionally biased region" description="Low complexity" evidence="1">
    <location>
        <begin position="135"/>
        <end position="145"/>
    </location>
</feature>
<dbReference type="GO" id="GO:0035556">
    <property type="term" value="P:intracellular signal transduction"/>
    <property type="evidence" value="ECO:0007669"/>
    <property type="project" value="InterPro"/>
</dbReference>
<sequence>MPKRRHRRHLKLHNECFAASDAVDFLHKLLKNNHNIGSEVTRLQTIQLLRKFLKNHVIEDVQGRWGTENVNDDNHLFRFAEKGLKAKKERKPFETIDENVVVQDKNKKKSKPVKQSKSKLQKENTFSKSHESIESESMSSGSISPTNPPIPHRPLPPVPQCKVTSKIITEVEINGAWRDVIINKLKKSLKLESLDDLIMPQDINGAWVKQNVTNVGRSGVVQVSIDNDLPYWTLSAMTCLANWPNSKDTGLPCYPGFESDVFKAVCEYYCRTPANNNNDGKKSTNDHIYAEVGSSKSTTEPLLTYRLYELFTNALCMLRPETQNTAIEVLQLSLLLLPPANRRKLHLLLRLMAKVSVNPHLTKLNPHMPTRVLLLHTFSRHILSCFEEVYLDELLAMRLVTFLIDYHMQVMKVPEGLKQEVEQKIEILKKPQIRYADGDLEGSFVQYSYFPSSDHLPPTAMQHLPRSKSVDVMKSLTLGRKPKPVAISSLAAHNQTNKYAKHRRSMTFELRDQAPSSGKPHKHSRSSTITSRVFNLRTKESKNQLKPAQSCPDICDRITINPSPTTNLNPKTSAMSASNRNLKFLLNKLRRNKS</sequence>
<dbReference type="InterPro" id="IPR036390">
    <property type="entry name" value="WH_DNA-bd_sf"/>
</dbReference>
<dbReference type="InterPro" id="IPR000591">
    <property type="entry name" value="DEP_dom"/>
</dbReference>
<feature type="domain" description="Rho-GAP" evidence="2">
    <location>
        <begin position="223"/>
        <end position="411"/>
    </location>
</feature>
<dbReference type="SMART" id="SM00049">
    <property type="entry name" value="DEP"/>
    <property type="match status" value="1"/>
</dbReference>
<dbReference type="Pfam" id="PF00620">
    <property type="entry name" value="RhoGAP"/>
    <property type="match status" value="1"/>
</dbReference>
<dbReference type="SUPFAM" id="SSF48350">
    <property type="entry name" value="GTPase activation domain, GAP"/>
    <property type="match status" value="1"/>
</dbReference>
<accession>A0A6F9DBF6</accession>
<dbReference type="AlphaFoldDB" id="A0A6F9DBF6"/>
<feature type="region of interest" description="Disordered" evidence="1">
    <location>
        <begin position="511"/>
        <end position="531"/>
    </location>
</feature>
<gene>
    <name evidence="3" type="primary">Depdc1-001</name>
</gene>
<feature type="region of interest" description="Disordered" evidence="1">
    <location>
        <begin position="104"/>
        <end position="158"/>
    </location>
</feature>
<proteinExistence type="evidence at transcript level"/>
<organism evidence="3">
    <name type="scientific">Phallusia mammillata</name>
    <dbReference type="NCBI Taxonomy" id="59560"/>
    <lineage>
        <taxon>Eukaryota</taxon>
        <taxon>Metazoa</taxon>
        <taxon>Chordata</taxon>
        <taxon>Tunicata</taxon>
        <taxon>Ascidiacea</taxon>
        <taxon>Phlebobranchia</taxon>
        <taxon>Ascidiidae</taxon>
        <taxon>Phallusia</taxon>
    </lineage>
</organism>
<feature type="compositionally biased region" description="Basic residues" evidence="1">
    <location>
        <begin position="106"/>
        <end position="119"/>
    </location>
</feature>
<dbReference type="InterPro" id="IPR036388">
    <property type="entry name" value="WH-like_DNA-bd_sf"/>
</dbReference>
<name>A0A6F9DBF6_9ASCI</name>
<dbReference type="EMBL" id="LR784456">
    <property type="protein sequence ID" value="CAB3237387.1"/>
    <property type="molecule type" value="mRNA"/>
</dbReference>
<dbReference type="PANTHER" id="PTHR16206:SF4">
    <property type="entry name" value="PROTEIN LET-99"/>
    <property type="match status" value="1"/>
</dbReference>
<dbReference type="SUPFAM" id="SSF46785">
    <property type="entry name" value="Winged helix' DNA-binding domain"/>
    <property type="match status" value="1"/>
</dbReference>
<dbReference type="PANTHER" id="PTHR16206">
    <property type="entry name" value="DEP DOMAIN-CONTAINING"/>
    <property type="match status" value="1"/>
</dbReference>
<dbReference type="InterPro" id="IPR000198">
    <property type="entry name" value="RhoGAP_dom"/>
</dbReference>